<feature type="domain" description="LysM" evidence="1">
    <location>
        <begin position="65"/>
        <end position="109"/>
    </location>
</feature>
<protein>
    <submittedName>
        <fullName evidence="2">Peptidase M23</fullName>
    </submittedName>
</protein>
<dbReference type="Gene3D" id="2.70.70.10">
    <property type="entry name" value="Glucose Permease (Domain IIA)"/>
    <property type="match status" value="1"/>
</dbReference>
<dbReference type="PANTHER" id="PTHR21666">
    <property type="entry name" value="PEPTIDASE-RELATED"/>
    <property type="match status" value="1"/>
</dbReference>
<name>A0A0G1XC80_9BACT</name>
<dbReference type="PATRIC" id="fig|1618989.3.peg.761"/>
<dbReference type="InterPro" id="IPR036779">
    <property type="entry name" value="LysM_dom_sf"/>
</dbReference>
<dbReference type="PANTHER" id="PTHR21666:SF270">
    <property type="entry name" value="MUREIN HYDROLASE ACTIVATOR ENVC"/>
    <property type="match status" value="1"/>
</dbReference>
<accession>A0A0G1XC80</accession>
<dbReference type="InterPro" id="IPR016047">
    <property type="entry name" value="M23ase_b-sheet_dom"/>
</dbReference>
<proteinExistence type="predicted"/>
<evidence type="ECO:0000313" key="2">
    <source>
        <dbReference type="EMBL" id="KKW28908.1"/>
    </source>
</evidence>
<gene>
    <name evidence="2" type="ORF">UY72_C0058G0005</name>
</gene>
<dbReference type="Gene3D" id="3.10.350.10">
    <property type="entry name" value="LysM domain"/>
    <property type="match status" value="2"/>
</dbReference>
<evidence type="ECO:0000259" key="1">
    <source>
        <dbReference type="PROSITE" id="PS51782"/>
    </source>
</evidence>
<dbReference type="CDD" id="cd00118">
    <property type="entry name" value="LysM"/>
    <property type="match status" value="2"/>
</dbReference>
<reference evidence="2 3" key="1">
    <citation type="journal article" date="2015" name="Nature">
        <title>rRNA introns, odd ribosomes, and small enigmatic genomes across a large radiation of phyla.</title>
        <authorList>
            <person name="Brown C.T."/>
            <person name="Hug L.A."/>
            <person name="Thomas B.C."/>
            <person name="Sharon I."/>
            <person name="Castelle C.J."/>
            <person name="Singh A."/>
            <person name="Wilkins M.J."/>
            <person name="Williams K.H."/>
            <person name="Banfield J.F."/>
        </authorList>
    </citation>
    <scope>NUCLEOTIDE SEQUENCE [LARGE SCALE GENOMIC DNA]</scope>
</reference>
<sequence length="270" mass="28503">MTSSAASMAPRESVETYIVQSGDTLSTIASQFGISTNTLLWANNLTVRSVLKLNTELTILPVSGVLHTVKSGDTLSKIASTYGVDQTEIVTYNNLDDDAALTVGEKIIVPGGEIQAPVPVSRPVAIKSIFTSPPTTSSTSTASSTGARMLWPTDGHYIVRGLSWYHTGVDIDCDGRANGTSTNDNYAAADGIVQYSGAKGGYGNTVEINHGNGIVTRYGHFYSLYVTTGQSVTAGTPLGRCGSTGNSTGTHLHFEVIGNGRFKNPLEYIR</sequence>
<dbReference type="EMBL" id="LCRD01000058">
    <property type="protein sequence ID" value="KKW28908.1"/>
    <property type="molecule type" value="Genomic_DNA"/>
</dbReference>
<dbReference type="Proteomes" id="UP000034846">
    <property type="component" value="Unassembled WGS sequence"/>
</dbReference>
<dbReference type="InterPro" id="IPR018392">
    <property type="entry name" value="LysM"/>
</dbReference>
<evidence type="ECO:0000313" key="3">
    <source>
        <dbReference type="Proteomes" id="UP000034846"/>
    </source>
</evidence>
<dbReference type="SUPFAM" id="SSF51261">
    <property type="entry name" value="Duplicated hybrid motif"/>
    <property type="match status" value="1"/>
</dbReference>
<dbReference type="InterPro" id="IPR011055">
    <property type="entry name" value="Dup_hybrid_motif"/>
</dbReference>
<dbReference type="CDD" id="cd12797">
    <property type="entry name" value="M23_peptidase"/>
    <property type="match status" value="1"/>
</dbReference>
<dbReference type="SUPFAM" id="SSF54106">
    <property type="entry name" value="LysM domain"/>
    <property type="match status" value="1"/>
</dbReference>
<dbReference type="Pfam" id="PF01551">
    <property type="entry name" value="Peptidase_M23"/>
    <property type="match status" value="1"/>
</dbReference>
<dbReference type="AlphaFoldDB" id="A0A0G1XC80"/>
<dbReference type="InterPro" id="IPR050570">
    <property type="entry name" value="Cell_wall_metabolism_enzyme"/>
</dbReference>
<dbReference type="PROSITE" id="PS51782">
    <property type="entry name" value="LYSM"/>
    <property type="match status" value="2"/>
</dbReference>
<organism evidence="2 3">
    <name type="scientific">Candidatus Uhrbacteria bacterium GW2011_GWD2_52_7</name>
    <dbReference type="NCBI Taxonomy" id="1618989"/>
    <lineage>
        <taxon>Bacteria</taxon>
        <taxon>Candidatus Uhriibacteriota</taxon>
    </lineage>
</organism>
<comment type="caution">
    <text evidence="2">The sequence shown here is derived from an EMBL/GenBank/DDBJ whole genome shotgun (WGS) entry which is preliminary data.</text>
</comment>
<dbReference type="Pfam" id="PF01476">
    <property type="entry name" value="LysM"/>
    <property type="match status" value="2"/>
</dbReference>
<dbReference type="SMART" id="SM00257">
    <property type="entry name" value="LysM"/>
    <property type="match status" value="2"/>
</dbReference>
<dbReference type="GO" id="GO:0004222">
    <property type="term" value="F:metalloendopeptidase activity"/>
    <property type="evidence" value="ECO:0007669"/>
    <property type="project" value="TreeGrafter"/>
</dbReference>
<feature type="domain" description="LysM" evidence="1">
    <location>
        <begin position="15"/>
        <end position="59"/>
    </location>
</feature>